<dbReference type="VEuPathDB" id="TrichDB:GO595_008068"/>
<feature type="domain" description="Protein kinase" evidence="6">
    <location>
        <begin position="1"/>
        <end position="231"/>
    </location>
</feature>
<dbReference type="InterPro" id="IPR008271">
    <property type="entry name" value="Ser/Thr_kinase_AS"/>
</dbReference>
<dbReference type="AlphaFoldDB" id="B9W433"/>
<dbReference type="Gene3D" id="1.10.510.10">
    <property type="entry name" value="Transferase(Phosphotransferase) domain 1"/>
    <property type="match status" value="1"/>
</dbReference>
<keyword evidence="2" id="KW-0808">Transferase</keyword>
<dbReference type="EMBL" id="FM200079">
    <property type="protein sequence ID" value="CAQ86690.1"/>
    <property type="molecule type" value="mRNA"/>
</dbReference>
<evidence type="ECO:0000259" key="6">
    <source>
        <dbReference type="PROSITE" id="PS50011"/>
    </source>
</evidence>
<keyword evidence="5" id="KW-0067">ATP-binding</keyword>
<dbReference type="PROSITE" id="PS50011">
    <property type="entry name" value="PROTEIN_KINASE_DOM"/>
    <property type="match status" value="1"/>
</dbReference>
<proteinExistence type="evidence at transcript level"/>
<feature type="non-terminal residue" evidence="7">
    <location>
        <position position="305"/>
    </location>
</feature>
<feature type="non-terminal residue" evidence="7">
    <location>
        <position position="1"/>
    </location>
</feature>
<dbReference type="InterPro" id="IPR011009">
    <property type="entry name" value="Kinase-like_dom_sf"/>
</dbReference>
<name>B9W433_HISME</name>
<dbReference type="VEuPathDB" id="TrichDB:GPJ56_009072"/>
<dbReference type="GO" id="GO:0005524">
    <property type="term" value="F:ATP binding"/>
    <property type="evidence" value="ECO:0007669"/>
    <property type="project" value="UniProtKB-KW"/>
</dbReference>
<reference evidence="7" key="1">
    <citation type="journal article" date="2009" name="Parasitology">
        <title>Identification and molecular characterization of numerous Histomonas meleagridis proteins using a cDNA library.</title>
        <authorList>
            <person name="Bilic I."/>
            <person name="Leberl M."/>
            <person name="Hess M."/>
        </authorList>
    </citation>
    <scope>NUCLEOTIDE SEQUENCE</scope>
</reference>
<dbReference type="SMART" id="SM00220">
    <property type="entry name" value="S_TKc"/>
    <property type="match status" value="1"/>
</dbReference>
<evidence type="ECO:0000256" key="2">
    <source>
        <dbReference type="ARBA" id="ARBA00022679"/>
    </source>
</evidence>
<dbReference type="PANTHER" id="PTHR24345">
    <property type="entry name" value="SERINE/THREONINE-PROTEIN KINASE PLK"/>
    <property type="match status" value="1"/>
</dbReference>
<dbReference type="PANTHER" id="PTHR24345:SF0">
    <property type="entry name" value="CELL CYCLE SERINE_THREONINE-PROTEIN KINASE CDC5_MSD2"/>
    <property type="match status" value="1"/>
</dbReference>
<evidence type="ECO:0000256" key="1">
    <source>
        <dbReference type="ARBA" id="ARBA00022527"/>
    </source>
</evidence>
<dbReference type="Pfam" id="PF00069">
    <property type="entry name" value="Pkinase"/>
    <property type="match status" value="1"/>
</dbReference>
<dbReference type="GO" id="GO:0005634">
    <property type="term" value="C:nucleus"/>
    <property type="evidence" value="ECO:0007669"/>
    <property type="project" value="TreeGrafter"/>
</dbReference>
<evidence type="ECO:0000256" key="5">
    <source>
        <dbReference type="ARBA" id="ARBA00022840"/>
    </source>
</evidence>
<dbReference type="InterPro" id="IPR000719">
    <property type="entry name" value="Prot_kinase_dom"/>
</dbReference>
<sequence>MKKVKVNINKKAQQRLNMIGKEVRLMSSLDHKNILKLHQIYRNKDQNHVYVFLEYAEHGSIETLLNQNTKFSLADKLSIIKQISRALRYLNQKGFVHGDIKPGNILVDTNGRVLLGDFGSAHPIQKEAQDLGSPAYLAPECLEIDDEDFDKEKSHEKEDIWSLGVTFYQLLFNSLPFSGDSVYEINHNIKSNNIIIPSGIPANVKELLLSMLEVNPEKRISVSEILSNPLISRANDSLVNLPTPPKVDAVIEKDIKYVKASECFIDSSLQTYLLRSLKKSRLVLAFEQVGEGIVNFLKSIPHSCI</sequence>
<dbReference type="GO" id="GO:0004674">
    <property type="term" value="F:protein serine/threonine kinase activity"/>
    <property type="evidence" value="ECO:0007669"/>
    <property type="project" value="UniProtKB-KW"/>
</dbReference>
<organism evidence="7">
    <name type="scientific">Histomonas meleagridis</name>
    <name type="common">Parasitic protozoan</name>
    <dbReference type="NCBI Taxonomy" id="135588"/>
    <lineage>
        <taxon>Eukaryota</taxon>
        <taxon>Metamonada</taxon>
        <taxon>Parabasalia</taxon>
        <taxon>Tritrichomonadida</taxon>
        <taxon>Dientamoebidae</taxon>
        <taxon>Histomonas</taxon>
    </lineage>
</organism>
<keyword evidence="3" id="KW-0547">Nucleotide-binding</keyword>
<keyword evidence="1" id="KW-0723">Serine/threonine-protein kinase</keyword>
<evidence type="ECO:0000256" key="3">
    <source>
        <dbReference type="ARBA" id="ARBA00022741"/>
    </source>
</evidence>
<gene>
    <name evidence="7" type="primary">TVAG_032510</name>
</gene>
<protein>
    <submittedName>
        <fullName evidence="7">Putative CAMK family protein kinase</fullName>
    </submittedName>
</protein>
<evidence type="ECO:0000256" key="4">
    <source>
        <dbReference type="ARBA" id="ARBA00022777"/>
    </source>
</evidence>
<accession>B9W433</accession>
<keyword evidence="4 7" id="KW-0418">Kinase</keyword>
<dbReference type="SUPFAM" id="SSF56112">
    <property type="entry name" value="Protein kinase-like (PK-like)"/>
    <property type="match status" value="1"/>
</dbReference>
<dbReference type="PROSITE" id="PS00108">
    <property type="entry name" value="PROTEIN_KINASE_ST"/>
    <property type="match status" value="1"/>
</dbReference>
<evidence type="ECO:0000313" key="7">
    <source>
        <dbReference type="EMBL" id="CAQ86690.1"/>
    </source>
</evidence>